<dbReference type="PANTHER" id="PTHR38097:SF2">
    <property type="entry name" value="DNA-BINDING PROTEIN STPA"/>
    <property type="match status" value="1"/>
</dbReference>
<dbReference type="Pfam" id="PF00816">
    <property type="entry name" value="Histone_HNS"/>
    <property type="match status" value="2"/>
</dbReference>
<protein>
    <submittedName>
        <fullName evidence="7">Histone family protein nucleoid-structuring protein H-NS</fullName>
    </submittedName>
</protein>
<comment type="similarity">
    <text evidence="2">Belongs to the histone-like protein H-NS family.</text>
</comment>
<feature type="region of interest" description="Disordered" evidence="5">
    <location>
        <begin position="148"/>
        <end position="173"/>
    </location>
</feature>
<evidence type="ECO:0000256" key="4">
    <source>
        <dbReference type="ARBA" id="ARBA00023125"/>
    </source>
</evidence>
<dbReference type="GO" id="GO:0003677">
    <property type="term" value="F:DNA binding"/>
    <property type="evidence" value="ECO:0007669"/>
    <property type="project" value="UniProtKB-KW"/>
</dbReference>
<gene>
    <name evidence="7" type="ORF">AWB76_04755</name>
</gene>
<evidence type="ECO:0000313" key="8">
    <source>
        <dbReference type="Proteomes" id="UP000054624"/>
    </source>
</evidence>
<sequence>MYFAGPVWHSARMTTKGKSMPTLKALQDKIAKLQAQAEAIAKKESSAVFGKIRDLMEKHGLTPDDIAAHFRKPGAGRQSAVATKSTIRGVAKYVDPKTGATWTGHGRAPAWIANAKNRDKFLANAKNRDKFLANANSLPAAVADKKPKAGNYVRGPQAPKYRDPMSGETWSGRGRAPAWLATARDRTQFLIEKPEIASAKSEPAPAKKATKKVPAKKAAKKTATKTATVKKGSIAKSAKKAVSKASSAAKKATPATKKTAAKEATVRRAPTKRVAQKESVVVETPTLTVEPNVLSTATSA</sequence>
<evidence type="ECO:0000256" key="5">
    <source>
        <dbReference type="SAM" id="MobiDB-lite"/>
    </source>
</evidence>
<evidence type="ECO:0000256" key="1">
    <source>
        <dbReference type="ARBA" id="ARBA00004453"/>
    </source>
</evidence>
<dbReference type="Proteomes" id="UP000054624">
    <property type="component" value="Unassembled WGS sequence"/>
</dbReference>
<dbReference type="InterPro" id="IPR027444">
    <property type="entry name" value="H-NS_C_dom"/>
</dbReference>
<name>A0A158BW57_9BURK</name>
<feature type="compositionally biased region" description="Basic residues" evidence="5">
    <location>
        <begin position="208"/>
        <end position="223"/>
    </location>
</feature>
<organism evidence="7 8">
    <name type="scientific">Caballeronia temeraria</name>
    <dbReference type="NCBI Taxonomy" id="1777137"/>
    <lineage>
        <taxon>Bacteria</taxon>
        <taxon>Pseudomonadati</taxon>
        <taxon>Pseudomonadota</taxon>
        <taxon>Betaproteobacteria</taxon>
        <taxon>Burkholderiales</taxon>
        <taxon>Burkholderiaceae</taxon>
        <taxon>Caballeronia</taxon>
    </lineage>
</organism>
<reference evidence="8" key="1">
    <citation type="submission" date="2016-01" db="EMBL/GenBank/DDBJ databases">
        <authorList>
            <person name="Peeters Charlotte."/>
        </authorList>
    </citation>
    <scope>NUCLEOTIDE SEQUENCE [LARGE SCALE GENOMIC DNA]</scope>
</reference>
<feature type="domain" description="DNA-binding protein H-NS-like C-terminal" evidence="6">
    <location>
        <begin position="83"/>
        <end position="123"/>
    </location>
</feature>
<keyword evidence="8" id="KW-1185">Reference proteome</keyword>
<keyword evidence="3" id="KW-0963">Cytoplasm</keyword>
<feature type="region of interest" description="Disordered" evidence="5">
    <location>
        <begin position="198"/>
        <end position="278"/>
    </location>
</feature>
<dbReference type="STRING" id="1777137.AWB76_04755"/>
<evidence type="ECO:0000259" key="6">
    <source>
        <dbReference type="SMART" id="SM00528"/>
    </source>
</evidence>
<accession>A0A158BW57</accession>
<dbReference type="PANTHER" id="PTHR38097">
    <property type="match status" value="1"/>
</dbReference>
<dbReference type="GO" id="GO:0009295">
    <property type="term" value="C:nucleoid"/>
    <property type="evidence" value="ECO:0007669"/>
    <property type="project" value="UniProtKB-SubCell"/>
</dbReference>
<evidence type="ECO:0000313" key="7">
    <source>
        <dbReference type="EMBL" id="SAK74231.1"/>
    </source>
</evidence>
<dbReference type="EMBL" id="FCOI02000017">
    <property type="protein sequence ID" value="SAK74231.1"/>
    <property type="molecule type" value="Genomic_DNA"/>
</dbReference>
<proteinExistence type="inferred from homology"/>
<comment type="subcellular location">
    <subcellularLocation>
        <location evidence="1">Cytoplasm</location>
        <location evidence="1">Nucleoid</location>
    </subcellularLocation>
</comment>
<dbReference type="SMART" id="SM00528">
    <property type="entry name" value="HNS"/>
    <property type="match status" value="2"/>
</dbReference>
<keyword evidence="4" id="KW-0238">DNA-binding</keyword>
<feature type="compositionally biased region" description="Low complexity" evidence="5">
    <location>
        <begin position="243"/>
        <end position="258"/>
    </location>
</feature>
<dbReference type="AlphaFoldDB" id="A0A158BW57"/>
<evidence type="ECO:0000256" key="2">
    <source>
        <dbReference type="ARBA" id="ARBA00010610"/>
    </source>
</evidence>
<dbReference type="SUPFAM" id="SSF81273">
    <property type="entry name" value="H-NS histone-like proteins"/>
    <property type="match status" value="2"/>
</dbReference>
<feature type="domain" description="DNA-binding protein H-NS-like C-terminal" evidence="6">
    <location>
        <begin position="151"/>
        <end position="191"/>
    </location>
</feature>
<evidence type="ECO:0000256" key="3">
    <source>
        <dbReference type="ARBA" id="ARBA00022490"/>
    </source>
</evidence>
<dbReference type="Gene3D" id="4.10.430.30">
    <property type="match status" value="2"/>
</dbReference>
<feature type="compositionally biased region" description="Low complexity" evidence="5">
    <location>
        <begin position="224"/>
        <end position="236"/>
    </location>
</feature>
<feature type="compositionally biased region" description="Low complexity" evidence="5">
    <location>
        <begin position="198"/>
        <end position="207"/>
    </location>
</feature>